<accession>A0A5C8KYJ6</accession>
<keyword evidence="5 8" id="KW-1133">Transmembrane helix</keyword>
<evidence type="ECO:0000256" key="4">
    <source>
        <dbReference type="ARBA" id="ARBA00022692"/>
    </source>
</evidence>
<feature type="domain" description="NADH:quinone oxidoreductase/Mrp antiporter transmembrane" evidence="9">
    <location>
        <begin position="128"/>
        <end position="415"/>
    </location>
</feature>
<comment type="similarity">
    <text evidence="2">Belongs to the CPA3 antiporters (TC 2.A.63) subunit D family.</text>
</comment>
<reference evidence="10 11" key="1">
    <citation type="submission" date="2019-08" db="EMBL/GenBank/DDBJ databases">
        <authorList>
            <person name="Karlyshev A.V."/>
        </authorList>
    </citation>
    <scope>NUCLEOTIDE SEQUENCE [LARGE SCALE GENOMIC DNA]</scope>
    <source>
        <strain evidence="10 11">Alg18-2.2</strain>
    </source>
</reference>
<dbReference type="GO" id="GO:0042773">
    <property type="term" value="P:ATP synthesis coupled electron transport"/>
    <property type="evidence" value="ECO:0007669"/>
    <property type="project" value="InterPro"/>
</dbReference>
<feature type="transmembrane region" description="Helical" evidence="8">
    <location>
        <begin position="164"/>
        <end position="185"/>
    </location>
</feature>
<dbReference type="InterPro" id="IPR001750">
    <property type="entry name" value="ND/Mrp_TM"/>
</dbReference>
<dbReference type="PANTHER" id="PTHR42703">
    <property type="entry name" value="NADH DEHYDROGENASE"/>
    <property type="match status" value="1"/>
</dbReference>
<dbReference type="RefSeq" id="WP_147890863.1">
    <property type="nucleotide sequence ID" value="NZ_VRTS01000002.1"/>
</dbReference>
<feature type="transmembrane region" description="Helical" evidence="8">
    <location>
        <begin position="108"/>
        <end position="127"/>
    </location>
</feature>
<proteinExistence type="inferred from homology"/>
<dbReference type="AlphaFoldDB" id="A0A5C8KYJ6"/>
<gene>
    <name evidence="10" type="ORF">FU658_03750</name>
</gene>
<feature type="transmembrane region" description="Helical" evidence="8">
    <location>
        <begin position="133"/>
        <end position="152"/>
    </location>
</feature>
<feature type="transmembrane region" description="Helical" evidence="8">
    <location>
        <begin position="299"/>
        <end position="317"/>
    </location>
</feature>
<evidence type="ECO:0000313" key="11">
    <source>
        <dbReference type="Proteomes" id="UP000321248"/>
    </source>
</evidence>
<evidence type="ECO:0000256" key="1">
    <source>
        <dbReference type="ARBA" id="ARBA00004651"/>
    </source>
</evidence>
<dbReference type="PANTHER" id="PTHR42703:SF1">
    <property type="entry name" value="NA(+)_H(+) ANTIPORTER SUBUNIT D1"/>
    <property type="match status" value="1"/>
</dbReference>
<feature type="transmembrane region" description="Helical" evidence="8">
    <location>
        <begin position="270"/>
        <end position="292"/>
    </location>
</feature>
<organism evidence="10 11">
    <name type="scientific">Alkalisalibacterium limincola</name>
    <dbReference type="NCBI Taxonomy" id="2699169"/>
    <lineage>
        <taxon>Bacteria</taxon>
        <taxon>Pseudomonadati</taxon>
        <taxon>Pseudomonadota</taxon>
        <taxon>Gammaproteobacteria</taxon>
        <taxon>Lysobacterales</taxon>
        <taxon>Lysobacteraceae</taxon>
        <taxon>Alkalisalibacterium</taxon>
    </lineage>
</organism>
<evidence type="ECO:0000256" key="8">
    <source>
        <dbReference type="SAM" id="Phobius"/>
    </source>
</evidence>
<evidence type="ECO:0000259" key="9">
    <source>
        <dbReference type="Pfam" id="PF00361"/>
    </source>
</evidence>
<feature type="transmembrane region" description="Helical" evidence="8">
    <location>
        <begin position="368"/>
        <end position="386"/>
    </location>
</feature>
<feature type="transmembrane region" description="Helical" evidence="8">
    <location>
        <begin position="329"/>
        <end position="348"/>
    </location>
</feature>
<dbReference type="PRINTS" id="PR01437">
    <property type="entry name" value="NUOXDRDTASE4"/>
</dbReference>
<evidence type="ECO:0000256" key="6">
    <source>
        <dbReference type="ARBA" id="ARBA00023136"/>
    </source>
</evidence>
<evidence type="ECO:0000256" key="2">
    <source>
        <dbReference type="ARBA" id="ARBA00005346"/>
    </source>
</evidence>
<name>A0A5C8KYJ6_9GAMM</name>
<dbReference type="GO" id="GO:0005886">
    <property type="term" value="C:plasma membrane"/>
    <property type="evidence" value="ECO:0007669"/>
    <property type="project" value="UniProtKB-SubCell"/>
</dbReference>
<comment type="caution">
    <text evidence="10">The sequence shown here is derived from an EMBL/GenBank/DDBJ whole genome shotgun (WGS) entry which is preliminary data.</text>
</comment>
<keyword evidence="6 8" id="KW-0472">Membrane</keyword>
<evidence type="ECO:0000256" key="3">
    <source>
        <dbReference type="ARBA" id="ARBA00022475"/>
    </source>
</evidence>
<sequence>MSAFLVVSPALVPLAFALLTTLTQGRARLTANLSLVGAFTLLGCTLLLLGRVVSDGVQRTAFGNWQAPFGIEFVVDPLSASMAVITALMGVAALLFQRSSADPAEEVPTLHPLVHALLAGVAGAFITGDLFNLYVWFEIMLLASLGLLALGMGRRHLDATLKYFVLNAVGTLLFLAGIAGIYGLTGHVNYAAMAEASQGIEPLRLLAPVALVCLAFLIKAGSFPVFAWLPASYHTLPAPLLALFAALLTKVGVYAVLRMLGDVFVVTPDIAFQVLGWVAVATMVTGVLGAAYHWDMRRILAFHIVSQIGYMLLGISLNSDPGKIGTVFYILHHIIVKANLFLIAAIIFKLTGSYDLRRIGGLWKTRPWLGVLFLVPALSLVGIPPLSGFWAKFIVVRESLTQGEMAWAAAALLVGFLTLYSMMKIWMQAFWARHPDETWTLPAATRLGPAWIVTIGLALITVAIGVWPQPLYTFAEEAARVMGVTP</sequence>
<dbReference type="InterPro" id="IPR050586">
    <property type="entry name" value="CPA3_Na-H_Antiporter_D"/>
</dbReference>
<feature type="transmembrane region" description="Helical" evidence="8">
    <location>
        <begin position="447"/>
        <end position="467"/>
    </location>
</feature>
<dbReference type="InterPro" id="IPR003918">
    <property type="entry name" value="NADH_UbQ_OxRdtase"/>
</dbReference>
<feature type="transmembrane region" description="Helical" evidence="8">
    <location>
        <begin position="6"/>
        <end position="23"/>
    </location>
</feature>
<dbReference type="GO" id="GO:0008137">
    <property type="term" value="F:NADH dehydrogenase (ubiquinone) activity"/>
    <property type="evidence" value="ECO:0007669"/>
    <property type="project" value="InterPro"/>
</dbReference>
<dbReference type="OrthoDB" id="9768329at2"/>
<comment type="subcellular location">
    <subcellularLocation>
        <location evidence="1">Cell membrane</location>
        <topology evidence="1">Multi-pass membrane protein</topology>
    </subcellularLocation>
    <subcellularLocation>
        <location evidence="7">Membrane</location>
        <topology evidence="7">Multi-pass membrane protein</topology>
    </subcellularLocation>
</comment>
<keyword evidence="4 7" id="KW-0812">Transmembrane</keyword>
<dbReference type="Proteomes" id="UP000321248">
    <property type="component" value="Unassembled WGS sequence"/>
</dbReference>
<feature type="transmembrane region" description="Helical" evidence="8">
    <location>
        <begin position="240"/>
        <end position="258"/>
    </location>
</feature>
<dbReference type="EMBL" id="VRTS01000002">
    <property type="protein sequence ID" value="TXK64943.1"/>
    <property type="molecule type" value="Genomic_DNA"/>
</dbReference>
<feature type="transmembrane region" description="Helical" evidence="8">
    <location>
        <begin position="205"/>
        <end position="228"/>
    </location>
</feature>
<feature type="transmembrane region" description="Helical" evidence="8">
    <location>
        <begin position="406"/>
        <end position="426"/>
    </location>
</feature>
<dbReference type="Pfam" id="PF00361">
    <property type="entry name" value="Proton_antipo_M"/>
    <property type="match status" value="1"/>
</dbReference>
<protein>
    <submittedName>
        <fullName evidence="10">Na+/H+ antiporter subunit D</fullName>
    </submittedName>
</protein>
<evidence type="ECO:0000313" key="10">
    <source>
        <dbReference type="EMBL" id="TXK64943.1"/>
    </source>
</evidence>
<keyword evidence="3" id="KW-1003">Cell membrane</keyword>
<feature type="transmembrane region" description="Helical" evidence="8">
    <location>
        <begin position="35"/>
        <end position="53"/>
    </location>
</feature>
<keyword evidence="11" id="KW-1185">Reference proteome</keyword>
<feature type="transmembrane region" description="Helical" evidence="8">
    <location>
        <begin position="73"/>
        <end position="96"/>
    </location>
</feature>
<evidence type="ECO:0000256" key="7">
    <source>
        <dbReference type="RuleBase" id="RU000320"/>
    </source>
</evidence>
<evidence type="ECO:0000256" key="5">
    <source>
        <dbReference type="ARBA" id="ARBA00022989"/>
    </source>
</evidence>